<dbReference type="Proteomes" id="UP000515679">
    <property type="component" value="Chromosome"/>
</dbReference>
<keyword evidence="2" id="KW-1185">Reference proteome</keyword>
<evidence type="ECO:0008006" key="3">
    <source>
        <dbReference type="Google" id="ProtNLM"/>
    </source>
</evidence>
<protein>
    <recommendedName>
        <fullName evidence="3">Lipoprotein</fullName>
    </recommendedName>
</protein>
<accession>A0A7G5BST7</accession>
<reference evidence="1 2" key="1">
    <citation type="submission" date="2019-07" db="EMBL/GenBank/DDBJ databases">
        <authorList>
            <person name="Kim J.K."/>
            <person name="Cheong H.-M."/>
            <person name="Choi Y."/>
            <person name="Hwang K.J."/>
            <person name="Lee S."/>
            <person name="Choi C."/>
        </authorList>
    </citation>
    <scope>NUCLEOTIDE SEQUENCE [LARGE SCALE GENOMIC DNA]</scope>
    <source>
        <strain evidence="1 2">KS 22</strain>
    </source>
</reference>
<dbReference type="PROSITE" id="PS51257">
    <property type="entry name" value="PROKAR_LIPOPROTEIN"/>
    <property type="match status" value="1"/>
</dbReference>
<sequence>MIIYKISFIIFTLIVLIGCADKQKLDFNFIFSYGVSTLNQLDTFKNTYTKDLVLDGLVETSLTLTDDEKEQILRKMQDINLFEYPVVNEGLAMEPSSGYKFEIQYQGKRINVVWLDGFRDQDKDIRFSELVKLIQDIIESKEEYKKLPDFRSGYL</sequence>
<dbReference type="RefSeq" id="WP_182301355.1">
    <property type="nucleotide sequence ID" value="NZ_CP041969.1"/>
</dbReference>
<organism evidence="1 2">
    <name type="scientific">Cohnella cholangitidis</name>
    <dbReference type="NCBI Taxonomy" id="2598458"/>
    <lineage>
        <taxon>Bacteria</taxon>
        <taxon>Bacillati</taxon>
        <taxon>Bacillota</taxon>
        <taxon>Bacilli</taxon>
        <taxon>Bacillales</taxon>
        <taxon>Paenibacillaceae</taxon>
        <taxon>Cohnella</taxon>
    </lineage>
</organism>
<gene>
    <name evidence="1" type="ORF">FPL14_01500</name>
</gene>
<proteinExistence type="predicted"/>
<dbReference type="KEGG" id="cchl:FPL14_01500"/>
<evidence type="ECO:0000313" key="2">
    <source>
        <dbReference type="Proteomes" id="UP000515679"/>
    </source>
</evidence>
<dbReference type="AlphaFoldDB" id="A0A7G5BST7"/>
<evidence type="ECO:0000313" key="1">
    <source>
        <dbReference type="EMBL" id="QMV40021.1"/>
    </source>
</evidence>
<name>A0A7G5BST7_9BACL</name>
<dbReference type="EMBL" id="CP041969">
    <property type="protein sequence ID" value="QMV40021.1"/>
    <property type="molecule type" value="Genomic_DNA"/>
</dbReference>